<sequence>MPARGARGDAVSTRRGARVPYVLHFEARTVVLGEPAHLEELDALLRAGGTETRPTHWHGMSAGEPGAALNSVGTDLTAAQFWDRVDAGVFATARWPADLEDPLYLPAPPVWLQRARAWEYDPLAPALGAAPPGGWLRVPGWAGTENDDAGSPVGLLQLTDPDSFWVLGADADVLEVAELCKELALFRLGFDRLSAYFGPDDRIGCLRLPLICREPLEDELIARGTDIEPRFWE</sequence>
<evidence type="ECO:0000313" key="4">
    <source>
        <dbReference type="Proteomes" id="UP000234632"/>
    </source>
</evidence>
<reference evidence="2 4" key="2">
    <citation type="submission" date="2015-12" db="EMBL/GenBank/DDBJ databases">
        <authorList>
            <person name="Shamseldin A."/>
            <person name="Moawad H."/>
            <person name="Abd El-Rahim W.M."/>
            <person name="Sadowsky M.J."/>
        </authorList>
    </citation>
    <scope>NUCLEOTIDE SEQUENCE [LARGE SCALE GENOMIC DNA]</scope>
    <source>
        <strain evidence="2 4">S43</strain>
    </source>
</reference>
<accession>A0A0U2YV04</accession>
<evidence type="ECO:0000313" key="1">
    <source>
        <dbReference type="EMBL" id="ALU39377.1"/>
    </source>
</evidence>
<dbReference type="AlphaFoldDB" id="A0A0U2YV04"/>
<dbReference type="Proteomes" id="UP000234632">
    <property type="component" value="Unassembled WGS sequence"/>
</dbReference>
<protein>
    <submittedName>
        <fullName evidence="1">Uncharacterized protein</fullName>
    </submittedName>
</protein>
<evidence type="ECO:0000313" key="3">
    <source>
        <dbReference type="Proteomes" id="UP000057181"/>
    </source>
</evidence>
<proteinExistence type="predicted"/>
<name>A0A0U2YV04_9MICC</name>
<reference evidence="1 3" key="1">
    <citation type="submission" date="2015-11" db="EMBL/GenBank/DDBJ databases">
        <title>Complete Genome Sequence of Kocuria flava strain HO-9041.</title>
        <authorList>
            <person name="Zhou M."/>
            <person name="Dai J."/>
        </authorList>
    </citation>
    <scope>NUCLEOTIDE SEQUENCE [LARGE SCALE GENOMIC DNA]</scope>
    <source>
        <strain evidence="1 3">HO-9041</strain>
    </source>
</reference>
<dbReference type="EMBL" id="LOMZ01000001">
    <property type="protein sequence ID" value="PLC11000.1"/>
    <property type="molecule type" value="Genomic_DNA"/>
</dbReference>
<dbReference type="Proteomes" id="UP000057181">
    <property type="component" value="Chromosome"/>
</dbReference>
<evidence type="ECO:0000313" key="2">
    <source>
        <dbReference type="EMBL" id="PLC11000.1"/>
    </source>
</evidence>
<dbReference type="STRING" id="446860.AS188_05985"/>
<dbReference type="EMBL" id="CP013254">
    <property type="protein sequence ID" value="ALU39377.1"/>
    <property type="molecule type" value="Genomic_DNA"/>
</dbReference>
<gene>
    <name evidence="1" type="ORF">AS188_05985</name>
    <name evidence="2" type="ORF">AUQ48_00445</name>
</gene>
<dbReference type="KEGG" id="kfv:AS188_05985"/>
<organism evidence="1 3">
    <name type="scientific">Kocuria flava</name>
    <dbReference type="NCBI Taxonomy" id="446860"/>
    <lineage>
        <taxon>Bacteria</taxon>
        <taxon>Bacillati</taxon>
        <taxon>Actinomycetota</taxon>
        <taxon>Actinomycetes</taxon>
        <taxon>Micrococcales</taxon>
        <taxon>Micrococcaceae</taxon>
        <taxon>Kocuria</taxon>
    </lineage>
</organism>